<organism evidence="2 3">
    <name type="scientific">Portunus trituberculatus</name>
    <name type="common">Swimming crab</name>
    <name type="synonym">Neptunus trituberculatus</name>
    <dbReference type="NCBI Taxonomy" id="210409"/>
    <lineage>
        <taxon>Eukaryota</taxon>
        <taxon>Metazoa</taxon>
        <taxon>Ecdysozoa</taxon>
        <taxon>Arthropoda</taxon>
        <taxon>Crustacea</taxon>
        <taxon>Multicrustacea</taxon>
        <taxon>Malacostraca</taxon>
        <taxon>Eumalacostraca</taxon>
        <taxon>Eucarida</taxon>
        <taxon>Decapoda</taxon>
        <taxon>Pleocyemata</taxon>
        <taxon>Brachyura</taxon>
        <taxon>Eubrachyura</taxon>
        <taxon>Portunoidea</taxon>
        <taxon>Portunidae</taxon>
        <taxon>Portuninae</taxon>
        <taxon>Portunus</taxon>
    </lineage>
</organism>
<dbReference type="EMBL" id="VSRR010002224">
    <property type="protein sequence ID" value="MPC30274.1"/>
    <property type="molecule type" value="Genomic_DNA"/>
</dbReference>
<keyword evidence="3" id="KW-1185">Reference proteome</keyword>
<reference evidence="2 3" key="1">
    <citation type="submission" date="2019-05" db="EMBL/GenBank/DDBJ databases">
        <title>Another draft genome of Portunus trituberculatus and its Hox gene families provides insights of decapod evolution.</title>
        <authorList>
            <person name="Jeong J.-H."/>
            <person name="Song I."/>
            <person name="Kim S."/>
            <person name="Choi T."/>
            <person name="Kim D."/>
            <person name="Ryu S."/>
            <person name="Kim W."/>
        </authorList>
    </citation>
    <scope>NUCLEOTIDE SEQUENCE [LARGE SCALE GENOMIC DNA]</scope>
    <source>
        <tissue evidence="2">Muscle</tissue>
    </source>
</reference>
<name>A0A5B7EBT9_PORTR</name>
<comment type="caution">
    <text evidence="2">The sequence shown here is derived from an EMBL/GenBank/DDBJ whole genome shotgun (WGS) entry which is preliminary data.</text>
</comment>
<dbReference type="InterPro" id="IPR022041">
    <property type="entry name" value="Methyltransf_FA"/>
</dbReference>
<evidence type="ECO:0000259" key="1">
    <source>
        <dbReference type="Pfam" id="PF12248"/>
    </source>
</evidence>
<gene>
    <name evidence="2" type="ORF">E2C01_023535</name>
</gene>
<accession>A0A5B7EBT9</accession>
<proteinExistence type="predicted"/>
<dbReference type="Pfam" id="PF12248">
    <property type="entry name" value="Methyltransf_FA"/>
    <property type="match status" value="1"/>
</dbReference>
<protein>
    <recommendedName>
        <fullName evidence="1">Farnesoic acid O-methyl transferase domain-containing protein</fullName>
    </recommendedName>
</protein>
<dbReference type="AlphaFoldDB" id="A0A5B7EBT9"/>
<dbReference type="OrthoDB" id="2142040at2759"/>
<sequence length="91" mass="10694">MAKVETPDVVCCEEERKFYVSFRNGQIKVGYMDTDPFLEWTDPEPWKVSRGQAIVKFPRRWRLTIEACIDNLHVIDNRNTIAGYYDCCEGE</sequence>
<dbReference type="Proteomes" id="UP000324222">
    <property type="component" value="Unassembled WGS sequence"/>
</dbReference>
<feature type="domain" description="Farnesoic acid O-methyl transferase" evidence="1">
    <location>
        <begin position="2"/>
        <end position="48"/>
    </location>
</feature>
<evidence type="ECO:0000313" key="3">
    <source>
        <dbReference type="Proteomes" id="UP000324222"/>
    </source>
</evidence>
<evidence type="ECO:0000313" key="2">
    <source>
        <dbReference type="EMBL" id="MPC30274.1"/>
    </source>
</evidence>